<feature type="domain" description="ABC transporter" evidence="9">
    <location>
        <begin position="308"/>
        <end position="540"/>
    </location>
</feature>
<evidence type="ECO:0000256" key="7">
    <source>
        <dbReference type="ARBA" id="ARBA00023136"/>
    </source>
</evidence>
<evidence type="ECO:0000256" key="5">
    <source>
        <dbReference type="ARBA" id="ARBA00022840"/>
    </source>
</evidence>
<feature type="transmembrane region" description="Helical" evidence="8">
    <location>
        <begin position="33"/>
        <end position="50"/>
    </location>
</feature>
<evidence type="ECO:0000313" key="11">
    <source>
        <dbReference type="EMBL" id="MDO6121740.1"/>
    </source>
</evidence>
<dbReference type="Proteomes" id="UP001177080">
    <property type="component" value="Unassembled WGS sequence"/>
</dbReference>
<comment type="caution">
    <text evidence="11">The sequence shown here is derived from an EMBL/GenBank/DDBJ whole genome shotgun (WGS) entry which is preliminary data.</text>
</comment>
<name>A0ABT8XDC1_9HYPH</name>
<dbReference type="EMBL" id="WHSC02000005">
    <property type="protein sequence ID" value="MDO6121740.1"/>
    <property type="molecule type" value="Genomic_DNA"/>
</dbReference>
<reference evidence="11" key="1">
    <citation type="submission" date="2022-04" db="EMBL/GenBank/DDBJ databases">
        <title>Shinella lacus sp. nov., a novel member of the genus Shinella from water.</title>
        <authorList>
            <person name="Deng Y."/>
        </authorList>
    </citation>
    <scope>NUCLEOTIDE SEQUENCE</scope>
    <source>
        <strain evidence="11">JCM 31239</strain>
    </source>
</reference>
<evidence type="ECO:0000256" key="3">
    <source>
        <dbReference type="ARBA" id="ARBA00022692"/>
    </source>
</evidence>
<comment type="similarity">
    <text evidence="2">Belongs to the ABC transporter superfamily.</text>
</comment>
<dbReference type="PROSITE" id="PS00211">
    <property type="entry name" value="ABC_TRANSPORTER_1"/>
    <property type="match status" value="1"/>
</dbReference>
<feature type="transmembrane region" description="Helical" evidence="8">
    <location>
        <begin position="249"/>
        <end position="270"/>
    </location>
</feature>
<feature type="transmembrane region" description="Helical" evidence="8">
    <location>
        <begin position="223"/>
        <end position="243"/>
    </location>
</feature>
<keyword evidence="4" id="KW-0547">Nucleotide-binding</keyword>
<evidence type="ECO:0000256" key="8">
    <source>
        <dbReference type="SAM" id="Phobius"/>
    </source>
</evidence>
<evidence type="ECO:0000313" key="12">
    <source>
        <dbReference type="Proteomes" id="UP001177080"/>
    </source>
</evidence>
<dbReference type="PANTHER" id="PTHR24221">
    <property type="entry name" value="ATP-BINDING CASSETTE SUB-FAMILY B"/>
    <property type="match status" value="1"/>
</dbReference>
<keyword evidence="3 8" id="KW-0812">Transmembrane</keyword>
<dbReference type="PROSITE" id="PS50893">
    <property type="entry name" value="ABC_TRANSPORTER_2"/>
    <property type="match status" value="1"/>
</dbReference>
<dbReference type="Pfam" id="PF00664">
    <property type="entry name" value="ABC_membrane"/>
    <property type="match status" value="1"/>
</dbReference>
<dbReference type="GO" id="GO:0005524">
    <property type="term" value="F:ATP binding"/>
    <property type="evidence" value="ECO:0007669"/>
    <property type="project" value="UniProtKB-KW"/>
</dbReference>
<dbReference type="PROSITE" id="PS50929">
    <property type="entry name" value="ABC_TM1F"/>
    <property type="match status" value="1"/>
</dbReference>
<comment type="subcellular location">
    <subcellularLocation>
        <location evidence="1">Cell membrane</location>
        <topology evidence="1">Multi-pass membrane protein</topology>
    </subcellularLocation>
</comment>
<feature type="domain" description="ABC transmembrane type-1" evidence="10">
    <location>
        <begin position="1"/>
        <end position="265"/>
    </location>
</feature>
<dbReference type="InterPro" id="IPR003439">
    <property type="entry name" value="ABC_transporter-like_ATP-bd"/>
</dbReference>
<sequence length="555" mass="59243">MALATVSAALETGGAALVALAAGALVAMDRSGALFWSAGVLGAVFVSCILQTGSNLLAHRMAIDIQAETRLAMGRKLWSAPLGAIQRVDAAELRRTLMEDVERIEDGVAHLIPDLVAALVAPVFIGCAMLVIDWRLALAAFLPVFAGFLIFSFILRGDGGLSTRFVAAQAGVDTALQEAVSMVPVIKAYGMAPENLRRAEGAFKELADAVGRWLAFAATGTNWFFLATTSSLLFVAPLGLWLYPLPEGIAVLTFFMLGAFLLSSIGARLFGAMGRLRIQEASLARVDALLRLPDLPLLEGVAADGDSIRFEKVGFSYGRDFVLENIDLEIEAGQKIALVGPSGAGKSTLARLLLRFFDPDTGRVTLGGRDIRSFSQPVLAERFAAMFQDNFLFSQTIRANIAIGRPGASDAEIAEAARLSRADDFIRALPAGYDTVLHRGEGLSGGQKQRIAIARAFLKNAPILVLDEAAAYLDPDGQYEIQAALNALATGRTVIAIAHRLSSVRHFDRIVYLEGGRITECGSHDALIALDGAYARQWRSHAAARSFTLRNAGTV</sequence>
<evidence type="ECO:0000256" key="6">
    <source>
        <dbReference type="ARBA" id="ARBA00022989"/>
    </source>
</evidence>
<dbReference type="SUPFAM" id="SSF52540">
    <property type="entry name" value="P-loop containing nucleoside triphosphate hydrolases"/>
    <property type="match status" value="1"/>
</dbReference>
<dbReference type="Pfam" id="PF00005">
    <property type="entry name" value="ABC_tran"/>
    <property type="match status" value="1"/>
</dbReference>
<organism evidence="11 12">
    <name type="scientific">Shinella curvata</name>
    <dbReference type="NCBI Taxonomy" id="1817964"/>
    <lineage>
        <taxon>Bacteria</taxon>
        <taxon>Pseudomonadati</taxon>
        <taxon>Pseudomonadota</taxon>
        <taxon>Alphaproteobacteria</taxon>
        <taxon>Hyphomicrobiales</taxon>
        <taxon>Rhizobiaceae</taxon>
        <taxon>Shinella</taxon>
    </lineage>
</organism>
<keyword evidence="5 11" id="KW-0067">ATP-binding</keyword>
<protein>
    <submittedName>
        <fullName evidence="11">ABC transporter ATP-binding protein/permease</fullName>
    </submittedName>
</protein>
<proteinExistence type="inferred from homology"/>
<dbReference type="InterPro" id="IPR039421">
    <property type="entry name" value="Type_1_exporter"/>
</dbReference>
<dbReference type="InterPro" id="IPR036640">
    <property type="entry name" value="ABC1_TM_sf"/>
</dbReference>
<dbReference type="InterPro" id="IPR017871">
    <property type="entry name" value="ABC_transporter-like_CS"/>
</dbReference>
<accession>A0ABT8XDC1</accession>
<dbReference type="Gene3D" id="3.40.50.300">
    <property type="entry name" value="P-loop containing nucleotide triphosphate hydrolases"/>
    <property type="match status" value="1"/>
</dbReference>
<feature type="transmembrane region" description="Helical" evidence="8">
    <location>
        <begin position="138"/>
        <end position="155"/>
    </location>
</feature>
<dbReference type="InterPro" id="IPR011527">
    <property type="entry name" value="ABC1_TM_dom"/>
</dbReference>
<keyword evidence="7 8" id="KW-0472">Membrane</keyword>
<evidence type="ECO:0000259" key="10">
    <source>
        <dbReference type="PROSITE" id="PS50929"/>
    </source>
</evidence>
<dbReference type="SUPFAM" id="SSF90123">
    <property type="entry name" value="ABC transporter transmembrane region"/>
    <property type="match status" value="1"/>
</dbReference>
<keyword evidence="6 8" id="KW-1133">Transmembrane helix</keyword>
<dbReference type="Gene3D" id="1.20.1560.10">
    <property type="entry name" value="ABC transporter type 1, transmembrane domain"/>
    <property type="match status" value="1"/>
</dbReference>
<evidence type="ECO:0000256" key="2">
    <source>
        <dbReference type="ARBA" id="ARBA00005417"/>
    </source>
</evidence>
<dbReference type="PANTHER" id="PTHR24221:SF654">
    <property type="entry name" value="ATP-BINDING CASSETTE SUB-FAMILY B MEMBER 6"/>
    <property type="match status" value="1"/>
</dbReference>
<dbReference type="InterPro" id="IPR027417">
    <property type="entry name" value="P-loop_NTPase"/>
</dbReference>
<dbReference type="SMART" id="SM00382">
    <property type="entry name" value="AAA"/>
    <property type="match status" value="1"/>
</dbReference>
<keyword evidence="12" id="KW-1185">Reference proteome</keyword>
<gene>
    <name evidence="11" type="ORF">GB928_011155</name>
</gene>
<evidence type="ECO:0000256" key="1">
    <source>
        <dbReference type="ARBA" id="ARBA00004651"/>
    </source>
</evidence>
<evidence type="ECO:0000256" key="4">
    <source>
        <dbReference type="ARBA" id="ARBA00022741"/>
    </source>
</evidence>
<evidence type="ECO:0000259" key="9">
    <source>
        <dbReference type="PROSITE" id="PS50893"/>
    </source>
</evidence>
<dbReference type="InterPro" id="IPR003593">
    <property type="entry name" value="AAA+_ATPase"/>
</dbReference>
<feature type="transmembrane region" description="Helical" evidence="8">
    <location>
        <begin position="111"/>
        <end position="132"/>
    </location>
</feature>
<dbReference type="RefSeq" id="WP_244762284.1">
    <property type="nucleotide sequence ID" value="NZ_JALJCJ010000005.1"/>
</dbReference>